<dbReference type="KEGG" id="pnd:Pla175_44600"/>
<evidence type="ECO:0000256" key="1">
    <source>
        <dbReference type="SAM" id="Phobius"/>
    </source>
</evidence>
<evidence type="ECO:0000313" key="2">
    <source>
        <dbReference type="EMBL" id="QDU91043.1"/>
    </source>
</evidence>
<dbReference type="EMBL" id="CP036291">
    <property type="protein sequence ID" value="QDU91043.1"/>
    <property type="molecule type" value="Genomic_DNA"/>
</dbReference>
<dbReference type="OrthoDB" id="248820at2"/>
<keyword evidence="1" id="KW-1133">Transmembrane helix</keyword>
<keyword evidence="3" id="KW-1185">Reference proteome</keyword>
<accession>A0A518DHT9</accession>
<sequence>MASKVRYTPEQIIRGIESYFRECGDADTTLDPLSSVYEYHVAASEADGECPLWFLVGLGEHLGLDWGENRWSVLLKLPRRKKSRADNIDSWRDWEERIAPKLTVNWLALAIARRLPGVSFEPVTVLGRRCAPAGAFYGLCSMPELQGRRVAPSTPLRRVLSRSAASRVVRRAAWVSGRDLPGDPLPHGSFSDPTGDVGVLLLIAGFAAVILGVFHGALSLVVSGAAIWLLYAGVLAWSEFFWRLDCWAASGITFRDLAQRIAADPWQPGAQRS</sequence>
<protein>
    <submittedName>
        <fullName evidence="2">Uncharacterized protein</fullName>
    </submittedName>
</protein>
<feature type="transmembrane region" description="Helical" evidence="1">
    <location>
        <begin position="220"/>
        <end position="242"/>
    </location>
</feature>
<dbReference type="RefSeq" id="WP_145290733.1">
    <property type="nucleotide sequence ID" value="NZ_CP036291.1"/>
</dbReference>
<gene>
    <name evidence="2" type="ORF">Pla175_44600</name>
</gene>
<evidence type="ECO:0000313" key="3">
    <source>
        <dbReference type="Proteomes" id="UP000317429"/>
    </source>
</evidence>
<organism evidence="2 3">
    <name type="scientific">Pirellulimonas nuda</name>
    <dbReference type="NCBI Taxonomy" id="2528009"/>
    <lineage>
        <taxon>Bacteria</taxon>
        <taxon>Pseudomonadati</taxon>
        <taxon>Planctomycetota</taxon>
        <taxon>Planctomycetia</taxon>
        <taxon>Pirellulales</taxon>
        <taxon>Lacipirellulaceae</taxon>
        <taxon>Pirellulimonas</taxon>
    </lineage>
</organism>
<keyword evidence="1" id="KW-0812">Transmembrane</keyword>
<proteinExistence type="predicted"/>
<name>A0A518DHT9_9BACT</name>
<reference evidence="2 3" key="1">
    <citation type="submission" date="2019-02" db="EMBL/GenBank/DDBJ databases">
        <title>Deep-cultivation of Planctomycetes and their phenomic and genomic characterization uncovers novel biology.</title>
        <authorList>
            <person name="Wiegand S."/>
            <person name="Jogler M."/>
            <person name="Boedeker C."/>
            <person name="Pinto D."/>
            <person name="Vollmers J."/>
            <person name="Rivas-Marin E."/>
            <person name="Kohn T."/>
            <person name="Peeters S.H."/>
            <person name="Heuer A."/>
            <person name="Rast P."/>
            <person name="Oberbeckmann S."/>
            <person name="Bunk B."/>
            <person name="Jeske O."/>
            <person name="Meyerdierks A."/>
            <person name="Storesund J.E."/>
            <person name="Kallscheuer N."/>
            <person name="Luecker S."/>
            <person name="Lage O.M."/>
            <person name="Pohl T."/>
            <person name="Merkel B.J."/>
            <person name="Hornburger P."/>
            <person name="Mueller R.-W."/>
            <person name="Bruemmer F."/>
            <person name="Labrenz M."/>
            <person name="Spormann A.M."/>
            <person name="Op den Camp H."/>
            <person name="Overmann J."/>
            <person name="Amann R."/>
            <person name="Jetten M.S.M."/>
            <person name="Mascher T."/>
            <person name="Medema M.H."/>
            <person name="Devos D.P."/>
            <person name="Kaster A.-K."/>
            <person name="Ovreas L."/>
            <person name="Rohde M."/>
            <person name="Galperin M.Y."/>
            <person name="Jogler C."/>
        </authorList>
    </citation>
    <scope>NUCLEOTIDE SEQUENCE [LARGE SCALE GENOMIC DNA]</scope>
    <source>
        <strain evidence="2 3">Pla175</strain>
    </source>
</reference>
<feature type="transmembrane region" description="Helical" evidence="1">
    <location>
        <begin position="197"/>
        <end position="214"/>
    </location>
</feature>
<keyword evidence="1" id="KW-0472">Membrane</keyword>
<dbReference type="Proteomes" id="UP000317429">
    <property type="component" value="Chromosome"/>
</dbReference>
<dbReference type="AlphaFoldDB" id="A0A518DHT9"/>